<organism evidence="1 2">
    <name type="scientific">Nocardia higoensis</name>
    <dbReference type="NCBI Taxonomy" id="228599"/>
    <lineage>
        <taxon>Bacteria</taxon>
        <taxon>Bacillati</taxon>
        <taxon>Actinomycetota</taxon>
        <taxon>Actinomycetes</taxon>
        <taxon>Mycobacteriales</taxon>
        <taxon>Nocardiaceae</taxon>
        <taxon>Nocardia</taxon>
    </lineage>
</organism>
<proteinExistence type="predicted"/>
<dbReference type="Proteomes" id="UP000707731">
    <property type="component" value="Unassembled WGS sequence"/>
</dbReference>
<keyword evidence="2" id="KW-1185">Reference proteome</keyword>
<dbReference type="EMBL" id="JADLQN010000001">
    <property type="protein sequence ID" value="MBF6353533.1"/>
    <property type="molecule type" value="Genomic_DNA"/>
</dbReference>
<evidence type="ECO:0008006" key="3">
    <source>
        <dbReference type="Google" id="ProtNLM"/>
    </source>
</evidence>
<dbReference type="PROSITE" id="PS51257">
    <property type="entry name" value="PROKAR_LIPOPROTEIN"/>
    <property type="match status" value="1"/>
</dbReference>
<sequence>MIGTVGRTGLAAFAAVTLMSGCSDVERALNRGGDTPCGEYVTQDADTKRITITKFVKERDNLSTEPSGTAVDLTMMAVDVLCSGQRNTDTPIKNADVAGMIVNK</sequence>
<comment type="caution">
    <text evidence="1">The sequence shown here is derived from an EMBL/GenBank/DDBJ whole genome shotgun (WGS) entry which is preliminary data.</text>
</comment>
<dbReference type="RefSeq" id="WP_195000425.1">
    <property type="nucleotide sequence ID" value="NZ_JADLQN010000001.1"/>
</dbReference>
<evidence type="ECO:0000313" key="1">
    <source>
        <dbReference type="EMBL" id="MBF6353533.1"/>
    </source>
</evidence>
<name>A0ABS0D9V3_9NOCA</name>
<evidence type="ECO:0000313" key="2">
    <source>
        <dbReference type="Proteomes" id="UP000707731"/>
    </source>
</evidence>
<gene>
    <name evidence="1" type="ORF">IU449_03040</name>
</gene>
<reference evidence="1 2" key="1">
    <citation type="submission" date="2020-10" db="EMBL/GenBank/DDBJ databases">
        <title>Identification of Nocardia species via Next-generation sequencing and recognition of intraspecies genetic diversity.</title>
        <authorList>
            <person name="Li P."/>
            <person name="Li P."/>
            <person name="Lu B."/>
        </authorList>
    </citation>
    <scope>NUCLEOTIDE SEQUENCE [LARGE SCALE GENOMIC DNA]</scope>
    <source>
        <strain evidence="1 2">BJ06-0143</strain>
    </source>
</reference>
<protein>
    <recommendedName>
        <fullName evidence="3">Acid stress chaperone HdeA</fullName>
    </recommendedName>
</protein>
<accession>A0ABS0D9V3</accession>